<gene>
    <name evidence="2" type="ORF">MENT_LOCUS933</name>
</gene>
<sequence>MDVLNRLITRTNGISSGFERLPPQNKLIDDQKKQKSCKMVKLPWKCCKNNFGDVKTSSIKNSKKTGKQNTQNTLLNVSASEPNLNLEISNKNEALNTLKSQNLDYEEDCGILIDSDRERLCDKNEEKNSPSPKNENLPARALQRVRGKLPGSKKLAAEQSFNTETSHNVITTTSSAPTLLVKQFRKHAKITDMVGGSIKKAGNSSNSTSVDLTTNSTNNNSDKEKNKNRKKSSNDAQRLLLFEEGMAMD</sequence>
<evidence type="ECO:0000256" key="1">
    <source>
        <dbReference type="SAM" id="MobiDB-lite"/>
    </source>
</evidence>
<dbReference type="OrthoDB" id="5896089at2759"/>
<dbReference type="EMBL" id="CAJEWN010000003">
    <property type="protein sequence ID" value="CAD2124764.1"/>
    <property type="molecule type" value="Genomic_DNA"/>
</dbReference>
<evidence type="ECO:0000313" key="2">
    <source>
        <dbReference type="EMBL" id="CAD2124764.1"/>
    </source>
</evidence>
<comment type="caution">
    <text evidence="2">The sequence shown here is derived from an EMBL/GenBank/DDBJ whole genome shotgun (WGS) entry which is preliminary data.</text>
</comment>
<evidence type="ECO:0000313" key="3">
    <source>
        <dbReference type="Proteomes" id="UP000580250"/>
    </source>
</evidence>
<proteinExistence type="predicted"/>
<dbReference type="Proteomes" id="UP000580250">
    <property type="component" value="Unassembled WGS sequence"/>
</dbReference>
<protein>
    <submittedName>
        <fullName evidence="2">Uncharacterized protein</fullName>
    </submittedName>
</protein>
<feature type="compositionally biased region" description="Low complexity" evidence="1">
    <location>
        <begin position="203"/>
        <end position="220"/>
    </location>
</feature>
<dbReference type="AlphaFoldDB" id="A0A6V7TK89"/>
<organism evidence="2 3">
    <name type="scientific">Meloidogyne enterolobii</name>
    <name type="common">Root-knot nematode worm</name>
    <name type="synonym">Meloidogyne mayaguensis</name>
    <dbReference type="NCBI Taxonomy" id="390850"/>
    <lineage>
        <taxon>Eukaryota</taxon>
        <taxon>Metazoa</taxon>
        <taxon>Ecdysozoa</taxon>
        <taxon>Nematoda</taxon>
        <taxon>Chromadorea</taxon>
        <taxon>Rhabditida</taxon>
        <taxon>Tylenchina</taxon>
        <taxon>Tylenchomorpha</taxon>
        <taxon>Tylenchoidea</taxon>
        <taxon>Meloidogynidae</taxon>
        <taxon>Meloidogyninae</taxon>
        <taxon>Meloidogyne</taxon>
    </lineage>
</organism>
<reference evidence="2 3" key="1">
    <citation type="submission" date="2020-08" db="EMBL/GenBank/DDBJ databases">
        <authorList>
            <person name="Koutsovoulos G."/>
            <person name="Danchin GJ E."/>
        </authorList>
    </citation>
    <scope>NUCLEOTIDE SEQUENCE [LARGE SCALE GENOMIC DNA]</scope>
</reference>
<feature type="region of interest" description="Disordered" evidence="1">
    <location>
        <begin position="196"/>
        <end position="249"/>
    </location>
</feature>
<accession>A0A6V7TK89</accession>
<name>A0A6V7TK89_MELEN</name>